<dbReference type="RefSeq" id="WP_187745052.1">
    <property type="nucleotide sequence ID" value="NZ_CP060827.1"/>
</dbReference>
<feature type="region of interest" description="Disordered" evidence="1">
    <location>
        <begin position="203"/>
        <end position="228"/>
    </location>
</feature>
<dbReference type="AlphaFoldDB" id="A0A7H0I5E3"/>
<keyword evidence="2" id="KW-0614">Plasmid</keyword>
<geneLocation type="plasmid" evidence="2 3">
    <name>unnamed3</name>
</geneLocation>
<organism evidence="2 3">
    <name type="scientific">Streptomyces genisteinicus</name>
    <dbReference type="NCBI Taxonomy" id="2768068"/>
    <lineage>
        <taxon>Bacteria</taxon>
        <taxon>Bacillati</taxon>
        <taxon>Actinomycetota</taxon>
        <taxon>Actinomycetes</taxon>
        <taxon>Kitasatosporales</taxon>
        <taxon>Streptomycetaceae</taxon>
        <taxon>Streptomyces</taxon>
    </lineage>
</organism>
<name>A0A7H0I5E3_9ACTN</name>
<feature type="compositionally biased region" description="Low complexity" evidence="1">
    <location>
        <begin position="363"/>
        <end position="395"/>
    </location>
</feature>
<evidence type="ECO:0000256" key="1">
    <source>
        <dbReference type="SAM" id="MobiDB-lite"/>
    </source>
</evidence>
<dbReference type="Proteomes" id="UP000516230">
    <property type="component" value="Plasmid unnamed3"/>
</dbReference>
<feature type="region of interest" description="Disordered" evidence="1">
    <location>
        <begin position="349"/>
        <end position="410"/>
    </location>
</feature>
<reference evidence="2 3" key="1">
    <citation type="submission" date="2020-08" db="EMBL/GenBank/DDBJ databases">
        <title>A novel species.</title>
        <authorList>
            <person name="Gao J."/>
        </authorList>
    </citation>
    <scope>NUCLEOTIDE SEQUENCE [LARGE SCALE GENOMIC DNA]</scope>
    <source>
        <strain evidence="2 3">CRPJ-33</strain>
        <plasmid evidence="2 3">unnamed3</plasmid>
    </source>
</reference>
<dbReference type="EMBL" id="CP060827">
    <property type="protein sequence ID" value="QNP68009.1"/>
    <property type="molecule type" value="Genomic_DNA"/>
</dbReference>
<dbReference type="KEGG" id="sgj:IAG43_34175"/>
<evidence type="ECO:0000313" key="3">
    <source>
        <dbReference type="Proteomes" id="UP000516230"/>
    </source>
</evidence>
<sequence length="410" mass="41914">MSTPAPDPAAVDPFAEAAQTAAAAFRLMMTISDAVRRAAQKARKGEEEELAEGEEELAPGWAADALRPFLDDRVLADLMAGKDWPAMAVQMVLLQRAGVDLNLFLPQLGQAAKTVYQAVAANQVSAAGTDRWADLLTKTMPEGLVRDAILSSPAWPDMAAKMAHLDQQGGDVAALLAQPGAAAAPAAAPAAGVPAARPAPAPNPYAAPAGPEATPAPAAPDPAPAADPVAVSADARAMWGPLTQGLAVPNDLDLSDRSAALEQLGVSTAANSRLVSLTQEYVTSERDTALLVSTRAWPLLAARMADIARGPEGEQGLRDRLKAGLRDNSAWRQGSSSNLTGRLVTATLTSLTTPPGAPVPDGPRASATAARSRSTTTPTAAAPGQAAPADPAVPAHRQQAAPAKTSGRGR</sequence>
<feature type="compositionally biased region" description="Low complexity" evidence="1">
    <location>
        <begin position="206"/>
        <end position="216"/>
    </location>
</feature>
<proteinExistence type="predicted"/>
<accession>A0A7H0I5E3</accession>
<evidence type="ECO:0000313" key="2">
    <source>
        <dbReference type="EMBL" id="QNP68009.1"/>
    </source>
</evidence>
<keyword evidence="3" id="KW-1185">Reference proteome</keyword>
<protein>
    <submittedName>
        <fullName evidence="2">Uncharacterized protein</fullName>
    </submittedName>
</protein>
<gene>
    <name evidence="2" type="ORF">IAG43_34175</name>
</gene>